<gene>
    <name evidence="1" type="ORF">S12H4_41109</name>
</gene>
<comment type="caution">
    <text evidence="1">The sequence shown here is derived from an EMBL/GenBank/DDBJ whole genome shotgun (WGS) entry which is preliminary data.</text>
</comment>
<dbReference type="EMBL" id="BARW01025016">
    <property type="protein sequence ID" value="GAI98547.1"/>
    <property type="molecule type" value="Genomic_DNA"/>
</dbReference>
<sequence length="59" mass="6791">MSWIEVNTFEYCQICRQAVKPRGKGSHHRKHKGQAMSYSYIHPDASCVSIDLYLTGYTP</sequence>
<dbReference type="AlphaFoldDB" id="X1SZS4"/>
<organism evidence="1">
    <name type="scientific">marine sediment metagenome</name>
    <dbReference type="NCBI Taxonomy" id="412755"/>
    <lineage>
        <taxon>unclassified sequences</taxon>
        <taxon>metagenomes</taxon>
        <taxon>ecological metagenomes</taxon>
    </lineage>
</organism>
<proteinExistence type="predicted"/>
<name>X1SZS4_9ZZZZ</name>
<protein>
    <submittedName>
        <fullName evidence="1">Uncharacterized protein</fullName>
    </submittedName>
</protein>
<accession>X1SZS4</accession>
<evidence type="ECO:0000313" key="1">
    <source>
        <dbReference type="EMBL" id="GAI98547.1"/>
    </source>
</evidence>
<reference evidence="1" key="1">
    <citation type="journal article" date="2014" name="Front. Microbiol.">
        <title>High frequency of phylogenetically diverse reductive dehalogenase-homologous genes in deep subseafloor sedimentary metagenomes.</title>
        <authorList>
            <person name="Kawai M."/>
            <person name="Futagami T."/>
            <person name="Toyoda A."/>
            <person name="Takaki Y."/>
            <person name="Nishi S."/>
            <person name="Hori S."/>
            <person name="Arai W."/>
            <person name="Tsubouchi T."/>
            <person name="Morono Y."/>
            <person name="Uchiyama I."/>
            <person name="Ito T."/>
            <person name="Fujiyama A."/>
            <person name="Inagaki F."/>
            <person name="Takami H."/>
        </authorList>
    </citation>
    <scope>NUCLEOTIDE SEQUENCE</scope>
    <source>
        <strain evidence="1">Expedition CK06-06</strain>
    </source>
</reference>